<dbReference type="PANTHER" id="PTHR40422">
    <property type="entry name" value="TRANSLATION MACHINERY-ASSOCIATED PROTEIN 17"/>
    <property type="match status" value="1"/>
</dbReference>
<evidence type="ECO:0000313" key="2">
    <source>
        <dbReference type="EMBL" id="RAR09404.1"/>
    </source>
</evidence>
<dbReference type="OrthoDB" id="548474at2759"/>
<evidence type="ECO:0000313" key="3">
    <source>
        <dbReference type="Proteomes" id="UP000249619"/>
    </source>
</evidence>
<sequence>MSANAQPITYASFAEAIQDLPMDVLYAKYSEITNQLNNLLTTNAQLEQFVKIYDDKECEEALAENREVIKRFEERKDAIKFEVRDVRGLPWRPREDEDRYEPTSGGSRRGQRNGRGRRGEEEGGVYL</sequence>
<gene>
    <name evidence="2" type="ORF">DDE83_005558</name>
</gene>
<dbReference type="GO" id="GO:0070682">
    <property type="term" value="P:proteasome regulatory particle assembly"/>
    <property type="evidence" value="ECO:0007669"/>
    <property type="project" value="InterPro"/>
</dbReference>
<proteinExistence type="predicted"/>
<dbReference type="AlphaFoldDB" id="A0A364N1M8"/>
<comment type="caution">
    <text evidence="2">The sequence shown here is derived from an EMBL/GenBank/DDBJ whole genome shotgun (WGS) entry which is preliminary data.</text>
</comment>
<dbReference type="EMBL" id="QGDH01000076">
    <property type="protein sequence ID" value="RAR09404.1"/>
    <property type="molecule type" value="Genomic_DNA"/>
</dbReference>
<evidence type="ECO:0000256" key="1">
    <source>
        <dbReference type="SAM" id="MobiDB-lite"/>
    </source>
</evidence>
<dbReference type="GO" id="GO:0030674">
    <property type="term" value="F:protein-macromolecule adaptor activity"/>
    <property type="evidence" value="ECO:0007669"/>
    <property type="project" value="TreeGrafter"/>
</dbReference>
<dbReference type="InterPro" id="IPR038966">
    <property type="entry name" value="TMA17"/>
</dbReference>
<organism evidence="2 3">
    <name type="scientific">Stemphylium lycopersici</name>
    <name type="common">Tomato gray leaf spot disease fungus</name>
    <name type="synonym">Thyrospora lycopersici</name>
    <dbReference type="NCBI Taxonomy" id="183478"/>
    <lineage>
        <taxon>Eukaryota</taxon>
        <taxon>Fungi</taxon>
        <taxon>Dikarya</taxon>
        <taxon>Ascomycota</taxon>
        <taxon>Pezizomycotina</taxon>
        <taxon>Dothideomycetes</taxon>
        <taxon>Pleosporomycetidae</taxon>
        <taxon>Pleosporales</taxon>
        <taxon>Pleosporineae</taxon>
        <taxon>Pleosporaceae</taxon>
        <taxon>Stemphylium</taxon>
    </lineage>
</organism>
<dbReference type="PANTHER" id="PTHR40422:SF1">
    <property type="entry name" value="TRANSLATION MACHINERY-ASSOCIATED PROTEIN 17"/>
    <property type="match status" value="1"/>
</dbReference>
<dbReference type="STRING" id="183478.A0A364N1M8"/>
<feature type="compositionally biased region" description="Basic and acidic residues" evidence="1">
    <location>
        <begin position="92"/>
        <end position="101"/>
    </location>
</feature>
<accession>A0A364N1M8</accession>
<feature type="region of interest" description="Disordered" evidence="1">
    <location>
        <begin position="92"/>
        <end position="127"/>
    </location>
</feature>
<keyword evidence="3" id="KW-1185">Reference proteome</keyword>
<reference evidence="3" key="1">
    <citation type="submission" date="2018-05" db="EMBL/GenBank/DDBJ databases">
        <title>Draft genome sequence of Stemphylium lycopersici strain CIDEFI 213.</title>
        <authorList>
            <person name="Medina R."/>
            <person name="Franco M.E.E."/>
            <person name="Lucentini C.G."/>
            <person name="Saparrat M.C.N."/>
            <person name="Balatti P.A."/>
        </authorList>
    </citation>
    <scope>NUCLEOTIDE SEQUENCE [LARGE SCALE GENOMIC DNA]</scope>
    <source>
        <strain evidence="3">CIDEFI 213</strain>
    </source>
</reference>
<name>A0A364N1M8_STELY</name>
<dbReference type="Proteomes" id="UP000249619">
    <property type="component" value="Unassembled WGS sequence"/>
</dbReference>
<protein>
    <submittedName>
        <fullName evidence="2">Uncharacterized protein</fullName>
    </submittedName>
</protein>